<evidence type="ECO:0000259" key="7">
    <source>
        <dbReference type="Pfam" id="PF02826"/>
    </source>
</evidence>
<dbReference type="SUPFAM" id="SSF52283">
    <property type="entry name" value="Formate/glycerate dehydrogenase catalytic domain-like"/>
    <property type="match status" value="1"/>
</dbReference>
<protein>
    <submittedName>
        <fullName evidence="8">2-hydroxyacid dehydrogenase</fullName>
    </submittedName>
</protein>
<evidence type="ECO:0000259" key="6">
    <source>
        <dbReference type="Pfam" id="PF00389"/>
    </source>
</evidence>
<evidence type="ECO:0000256" key="2">
    <source>
        <dbReference type="ARBA" id="ARBA00023002"/>
    </source>
</evidence>
<dbReference type="RefSeq" id="WP_167927872.1">
    <property type="nucleotide sequence ID" value="NZ_JAATVY010000023.1"/>
</dbReference>
<dbReference type="Pfam" id="PF02826">
    <property type="entry name" value="2-Hacid_dh_C"/>
    <property type="match status" value="1"/>
</dbReference>
<gene>
    <name evidence="8" type="ORF">HC031_25065</name>
</gene>
<comment type="similarity">
    <text evidence="1 4">Belongs to the D-isomer specific 2-hydroxyacid dehydrogenase family.</text>
</comment>
<feature type="domain" description="D-isomer specific 2-hydroxyacid dehydrogenase NAD-binding" evidence="7">
    <location>
        <begin position="109"/>
        <end position="281"/>
    </location>
</feature>
<evidence type="ECO:0000256" key="4">
    <source>
        <dbReference type="RuleBase" id="RU003719"/>
    </source>
</evidence>
<feature type="domain" description="D-isomer specific 2-hydroxyacid dehydrogenase catalytic" evidence="6">
    <location>
        <begin position="22"/>
        <end position="312"/>
    </location>
</feature>
<dbReference type="EMBL" id="JAATVY010000023">
    <property type="protein sequence ID" value="NJC72963.1"/>
    <property type="molecule type" value="Genomic_DNA"/>
</dbReference>
<comment type="caution">
    <text evidence="8">The sequence shown here is derived from an EMBL/GenBank/DDBJ whole genome shotgun (WGS) entry which is preliminary data.</text>
</comment>
<dbReference type="CDD" id="cd12156">
    <property type="entry name" value="HPPR"/>
    <property type="match status" value="1"/>
</dbReference>
<dbReference type="Gene3D" id="3.40.50.720">
    <property type="entry name" value="NAD(P)-binding Rossmann-like Domain"/>
    <property type="match status" value="2"/>
</dbReference>
<dbReference type="InterPro" id="IPR006139">
    <property type="entry name" value="D-isomer_2_OHA_DH_cat_dom"/>
</dbReference>
<dbReference type="PANTHER" id="PTHR10996">
    <property type="entry name" value="2-HYDROXYACID DEHYDROGENASE-RELATED"/>
    <property type="match status" value="1"/>
</dbReference>
<dbReference type="PROSITE" id="PS00065">
    <property type="entry name" value="D_2_HYDROXYACID_DH_1"/>
    <property type="match status" value="1"/>
</dbReference>
<evidence type="ECO:0000313" key="8">
    <source>
        <dbReference type="EMBL" id="NJC72963.1"/>
    </source>
</evidence>
<keyword evidence="3" id="KW-0520">NAD</keyword>
<reference evidence="8 9" key="1">
    <citation type="submission" date="2020-03" db="EMBL/GenBank/DDBJ databases">
        <title>WGS of the type strain of Planosporangium spp.</title>
        <authorList>
            <person name="Thawai C."/>
        </authorList>
    </citation>
    <scope>NUCLEOTIDE SEQUENCE [LARGE SCALE GENOMIC DNA]</scope>
    <source>
        <strain evidence="8 9">TBRC 5610</strain>
    </source>
</reference>
<organism evidence="8 9">
    <name type="scientific">Planosporangium thailandense</name>
    <dbReference type="NCBI Taxonomy" id="765197"/>
    <lineage>
        <taxon>Bacteria</taxon>
        <taxon>Bacillati</taxon>
        <taxon>Actinomycetota</taxon>
        <taxon>Actinomycetes</taxon>
        <taxon>Micromonosporales</taxon>
        <taxon>Micromonosporaceae</taxon>
        <taxon>Planosporangium</taxon>
    </lineage>
</organism>
<dbReference type="Proteomes" id="UP000722989">
    <property type="component" value="Unassembled WGS sequence"/>
</dbReference>
<evidence type="ECO:0000256" key="3">
    <source>
        <dbReference type="ARBA" id="ARBA00023027"/>
    </source>
</evidence>
<feature type="compositionally biased region" description="Pro residues" evidence="5">
    <location>
        <begin position="313"/>
        <end position="328"/>
    </location>
</feature>
<keyword evidence="9" id="KW-1185">Reference proteome</keyword>
<dbReference type="SUPFAM" id="SSF51735">
    <property type="entry name" value="NAD(P)-binding Rossmann-fold domains"/>
    <property type="match status" value="1"/>
</dbReference>
<evidence type="ECO:0000256" key="1">
    <source>
        <dbReference type="ARBA" id="ARBA00005854"/>
    </source>
</evidence>
<sequence length="328" mass="35137">MTHPVVLMPGPMTEHVMAACAARFDVIRLWEHSDQDETLRTRGATVTAIATAGSPPVDAALMDRLPNLRIVSGFGVGYDSIDAVEAARRGIIVTNTPDVLTDDVADVALGLLLMAVRELPQAERYLREGKWRSGPFRLAPATLRGRKLGIFGLGRIGEAIARRAEPFGVEVRYHNRRPKAVPYRYCATLAELADQVDTLVIATPGGPATRHLVDADVLRRLGGRGIVVNVARGSVIDQAALIDALRSGTILSAGLDVFENEPHVPGELLALPNAVLLPHVGSASVDTRRAMGQLVVDNLVSWFERGTALTPVPETPQPEPAHAPPGRG</sequence>
<feature type="region of interest" description="Disordered" evidence="5">
    <location>
        <begin position="309"/>
        <end position="328"/>
    </location>
</feature>
<dbReference type="Pfam" id="PF00389">
    <property type="entry name" value="2-Hacid_dh"/>
    <property type="match status" value="1"/>
</dbReference>
<evidence type="ECO:0000313" key="9">
    <source>
        <dbReference type="Proteomes" id="UP000722989"/>
    </source>
</evidence>
<dbReference type="InterPro" id="IPR036291">
    <property type="entry name" value="NAD(P)-bd_dom_sf"/>
</dbReference>
<accession>A0ABX0Y4L0</accession>
<dbReference type="InterPro" id="IPR006140">
    <property type="entry name" value="D-isomer_DH_NAD-bd"/>
</dbReference>
<dbReference type="PANTHER" id="PTHR10996:SF178">
    <property type="entry name" value="2-HYDROXYACID DEHYDROGENASE YGL185C-RELATED"/>
    <property type="match status" value="1"/>
</dbReference>
<dbReference type="InterPro" id="IPR029752">
    <property type="entry name" value="D-isomer_DH_CS1"/>
</dbReference>
<proteinExistence type="inferred from homology"/>
<dbReference type="InterPro" id="IPR050223">
    <property type="entry name" value="D-isomer_2-hydroxyacid_DH"/>
</dbReference>
<evidence type="ECO:0000256" key="5">
    <source>
        <dbReference type="SAM" id="MobiDB-lite"/>
    </source>
</evidence>
<keyword evidence="2 4" id="KW-0560">Oxidoreductase</keyword>
<name>A0ABX0Y4L0_9ACTN</name>